<gene>
    <name evidence="2" type="ORF">HLQ16_16695</name>
</gene>
<comment type="caution">
    <text evidence="2">The sequence shown here is derived from an EMBL/GenBank/DDBJ whole genome shotgun (WGS) entry which is preliminary data.</text>
</comment>
<evidence type="ECO:0000313" key="3">
    <source>
        <dbReference type="Proteomes" id="UP000531659"/>
    </source>
</evidence>
<dbReference type="Gene3D" id="3.90.1570.30">
    <property type="match status" value="1"/>
</dbReference>
<proteinExistence type="predicted"/>
<dbReference type="Proteomes" id="UP000531659">
    <property type="component" value="Unassembled WGS sequence"/>
</dbReference>
<dbReference type="GO" id="GO:0009035">
    <property type="term" value="F:type I site-specific deoxyribonuclease activity"/>
    <property type="evidence" value="ECO:0007669"/>
    <property type="project" value="UniProtKB-EC"/>
</dbReference>
<feature type="domain" description="Type I restriction enzyme R protein N-terminal" evidence="1">
    <location>
        <begin position="23"/>
        <end position="120"/>
    </location>
</feature>
<dbReference type="GO" id="GO:0005524">
    <property type="term" value="F:ATP binding"/>
    <property type="evidence" value="ECO:0007669"/>
    <property type="project" value="UniProtKB-KW"/>
</dbReference>
<dbReference type="AlphaFoldDB" id="A0A7Y3SY92"/>
<evidence type="ECO:0000313" key="2">
    <source>
        <dbReference type="EMBL" id="NNU77574.1"/>
    </source>
</evidence>
<organism evidence="2 3">
    <name type="scientific">Clostridium estertheticum</name>
    <dbReference type="NCBI Taxonomy" id="238834"/>
    <lineage>
        <taxon>Bacteria</taxon>
        <taxon>Bacillati</taxon>
        <taxon>Bacillota</taxon>
        <taxon>Clostridia</taxon>
        <taxon>Eubacteriales</taxon>
        <taxon>Clostridiaceae</taxon>
        <taxon>Clostridium</taxon>
    </lineage>
</organism>
<dbReference type="Pfam" id="PF13588">
    <property type="entry name" value="HSDR_N_2"/>
    <property type="match status" value="1"/>
</dbReference>
<dbReference type="GO" id="GO:0003677">
    <property type="term" value="F:DNA binding"/>
    <property type="evidence" value="ECO:0007669"/>
    <property type="project" value="UniProtKB-KW"/>
</dbReference>
<evidence type="ECO:0000259" key="1">
    <source>
        <dbReference type="Pfam" id="PF13588"/>
    </source>
</evidence>
<dbReference type="InterPro" id="IPR029464">
    <property type="entry name" value="HSDR_N"/>
</dbReference>
<accession>A0A7Y3SY92</accession>
<sequence>MGFKEELQKLSVQVNERMVHISNEETTKQSLIIPFIQVLGYDVFDPLEIKPEYVADFGKKRGEKVDYAIFKDGSPIIFVEAKSVNEKLSNHDAQLCRYFNAVTEVRIAIITNGTEYKFFTDLTADNVMDETPFLIVDLLNLRESDFETLLRFKKESFDKEFLVRYAEELVYTSTLDNSLKELFKNPDDEFIRYLIRDVSSSRITSSVIERFRPIVKKAISNAVIDIVSKGLYQQETESNAIVGKEDELEAIKAAGEPTANINSTKRAVVTSEDELNSFEYIKNVLSKADKDITNLNYKDTTAYFSIYVVNTTKWFLRLNIDGSIKNVITKLPLTEIETIVSEFKTELAPKSFGESRVIINAVDDIKKLDQLIISCYEKLMN</sequence>
<name>A0A7Y3SY92_9CLOT</name>
<dbReference type="RefSeq" id="WP_171298202.1">
    <property type="nucleotide sequence ID" value="NZ_CP087098.1"/>
</dbReference>
<dbReference type="GO" id="GO:0009307">
    <property type="term" value="P:DNA restriction-modification system"/>
    <property type="evidence" value="ECO:0007669"/>
    <property type="project" value="UniProtKB-KW"/>
</dbReference>
<reference evidence="2 3" key="1">
    <citation type="submission" date="2020-05" db="EMBL/GenBank/DDBJ databases">
        <title>Complete genome of Clostridium estertheticum subspecies estertheticum, isolated from Vacuum packed lamb meat from New Zealand imported to Switzerland.</title>
        <authorList>
            <person name="Wambui J."/>
            <person name="Stevens M.J.A."/>
            <person name="Stephan R."/>
        </authorList>
    </citation>
    <scope>NUCLEOTIDE SEQUENCE [LARGE SCALE GENOMIC DNA]</scope>
    <source>
        <strain evidence="2 3">CEST001</strain>
    </source>
</reference>
<protein>
    <submittedName>
        <fullName evidence="2">DNA polymerase III subunit epsilon</fullName>
    </submittedName>
</protein>
<dbReference type="EMBL" id="JABEYB010000013">
    <property type="protein sequence ID" value="NNU77574.1"/>
    <property type="molecule type" value="Genomic_DNA"/>
</dbReference>